<keyword evidence="1" id="KW-1133">Transmembrane helix</keyword>
<gene>
    <name evidence="2" type="ORF">ABT39_MTgene984</name>
</gene>
<name>A0A124GP80_PICGL</name>
<sequence>MNLTGIACACLGAPAIPLASASSLLRPLPLLLLLVRLVLSLSCLPAWWRGLGPSGLLLLLLFSWVVWFSGWKGSSQVFVWVDGWFDRWVRPCKWLVRPASHLVPVRA</sequence>
<evidence type="ECO:0000256" key="1">
    <source>
        <dbReference type="SAM" id="Phobius"/>
    </source>
</evidence>
<reference evidence="2" key="1">
    <citation type="journal article" date="2015" name="Genome Biol. Evol.">
        <title>Organellar Genomes of White Spruce (Picea glauca): Assembly and Annotation.</title>
        <authorList>
            <person name="Jackman S.D."/>
            <person name="Warren R.L."/>
            <person name="Gibb E.A."/>
            <person name="Vandervalk B.P."/>
            <person name="Mohamadi H."/>
            <person name="Chu J."/>
            <person name="Raymond A."/>
            <person name="Pleasance S."/>
            <person name="Coope R."/>
            <person name="Wildung M.R."/>
            <person name="Ritland C.E."/>
            <person name="Bousquet J."/>
            <person name="Jones S.J."/>
            <person name="Bohlmann J."/>
            <person name="Birol I."/>
        </authorList>
    </citation>
    <scope>NUCLEOTIDE SEQUENCE [LARGE SCALE GENOMIC DNA]</scope>
    <source>
        <tissue evidence="2">Flushing bud</tissue>
    </source>
</reference>
<keyword evidence="1" id="KW-0472">Membrane</keyword>
<proteinExistence type="predicted"/>
<comment type="caution">
    <text evidence="2">The sequence shown here is derived from an EMBL/GenBank/DDBJ whole genome shotgun (WGS) entry which is preliminary data.</text>
</comment>
<keyword evidence="1" id="KW-0812">Transmembrane</keyword>
<geneLocation type="mitochondrion" evidence="2"/>
<evidence type="ECO:0000313" key="2">
    <source>
        <dbReference type="EMBL" id="KUM51138.1"/>
    </source>
</evidence>
<accession>A0A124GP80</accession>
<feature type="transmembrane region" description="Helical" evidence="1">
    <location>
        <begin position="55"/>
        <end position="71"/>
    </location>
</feature>
<organism evidence="2">
    <name type="scientific">Picea glauca</name>
    <name type="common">White spruce</name>
    <name type="synonym">Pinus glauca</name>
    <dbReference type="NCBI Taxonomy" id="3330"/>
    <lineage>
        <taxon>Eukaryota</taxon>
        <taxon>Viridiplantae</taxon>
        <taxon>Streptophyta</taxon>
        <taxon>Embryophyta</taxon>
        <taxon>Tracheophyta</taxon>
        <taxon>Spermatophyta</taxon>
        <taxon>Pinopsida</taxon>
        <taxon>Pinidae</taxon>
        <taxon>Conifers I</taxon>
        <taxon>Pinales</taxon>
        <taxon>Pinaceae</taxon>
        <taxon>Picea</taxon>
    </lineage>
</organism>
<dbReference type="AlphaFoldDB" id="A0A124GP80"/>
<dbReference type="EMBL" id="LKAM01000001">
    <property type="protein sequence ID" value="KUM51138.1"/>
    <property type="molecule type" value="Genomic_DNA"/>
</dbReference>
<keyword evidence="2" id="KW-0496">Mitochondrion</keyword>
<protein>
    <submittedName>
        <fullName evidence="2">Uncharacterized protein</fullName>
    </submittedName>
</protein>